<keyword evidence="3" id="KW-0418">Kinase</keyword>
<reference evidence="3 4" key="1">
    <citation type="submission" date="2017-11" db="EMBL/GenBank/DDBJ databases">
        <title>Bradyrhizobium forestalis sp. nov., an efficient nitrogen-fixing bacterium isolated from nodules of forest legume species in the Amazon.</title>
        <authorList>
            <person name="Costa E.M."/>
            <person name="Guimaraes A."/>
            <person name="Carvalho T.S."/>
            <person name="Rodrigues T.L."/>
            <person name="Ribeiro P.R.A."/>
            <person name="Lebbe L."/>
            <person name="Willems A."/>
            <person name="Moreira F.M.S."/>
        </authorList>
    </citation>
    <scope>NUCLEOTIDE SEQUENCE [LARGE SCALE GENOMIC DNA]</scope>
    <source>
        <strain evidence="3 4">INPA54B</strain>
    </source>
</reference>
<dbReference type="CDD" id="cd18808">
    <property type="entry name" value="SF1_C_Upf1"/>
    <property type="match status" value="1"/>
</dbReference>
<keyword evidence="4" id="KW-1185">Reference proteome</keyword>
<dbReference type="PANTHER" id="PTHR10887">
    <property type="entry name" value="DNA2/NAM7 HELICASE FAMILY"/>
    <property type="match status" value="1"/>
</dbReference>
<dbReference type="Gene3D" id="3.40.50.300">
    <property type="entry name" value="P-loop containing nucleotide triphosphate hydrolases"/>
    <property type="match status" value="3"/>
</dbReference>
<name>A0A2M8QYJ5_9BRAD</name>
<evidence type="ECO:0000256" key="1">
    <source>
        <dbReference type="SAM" id="MobiDB-lite"/>
    </source>
</evidence>
<proteinExistence type="predicted"/>
<dbReference type="PANTHER" id="PTHR10887:SF495">
    <property type="entry name" value="HELICASE SENATAXIN ISOFORM X1-RELATED"/>
    <property type="match status" value="1"/>
</dbReference>
<feature type="compositionally biased region" description="Pro residues" evidence="1">
    <location>
        <begin position="90"/>
        <end position="102"/>
    </location>
</feature>
<dbReference type="InterPro" id="IPR049468">
    <property type="entry name" value="Restrct_endonuc-II-like_dom"/>
</dbReference>
<comment type="caution">
    <text evidence="3">The sequence shown here is derived from an EMBL/GenBank/DDBJ whole genome shotgun (WGS) entry which is preliminary data.</text>
</comment>
<dbReference type="SMART" id="SM00220">
    <property type="entry name" value="S_TKc"/>
    <property type="match status" value="1"/>
</dbReference>
<dbReference type="InterPro" id="IPR045055">
    <property type="entry name" value="DNA2/NAM7-like"/>
</dbReference>
<dbReference type="OrthoDB" id="9757917at2"/>
<dbReference type="Pfam" id="PF18741">
    <property type="entry name" value="MTES_1575"/>
    <property type="match status" value="1"/>
</dbReference>
<dbReference type="InterPro" id="IPR011009">
    <property type="entry name" value="Kinase-like_dom_sf"/>
</dbReference>
<dbReference type="EMBL" id="PGVG01000054">
    <property type="protein sequence ID" value="PJG50623.1"/>
    <property type="molecule type" value="Genomic_DNA"/>
</dbReference>
<evidence type="ECO:0000313" key="4">
    <source>
        <dbReference type="Proteomes" id="UP000231194"/>
    </source>
</evidence>
<keyword evidence="3" id="KW-0808">Transferase</keyword>
<dbReference type="InterPro" id="IPR047187">
    <property type="entry name" value="SF1_C_Upf1"/>
</dbReference>
<feature type="region of interest" description="Disordered" evidence="1">
    <location>
        <begin position="77"/>
        <end position="107"/>
    </location>
</feature>
<dbReference type="Pfam" id="PF00069">
    <property type="entry name" value="Pkinase"/>
    <property type="match status" value="1"/>
</dbReference>
<dbReference type="InterPro" id="IPR041679">
    <property type="entry name" value="DNA2/NAM7-like_C"/>
</dbReference>
<accession>A0A2M8QYJ5</accession>
<evidence type="ECO:0000313" key="3">
    <source>
        <dbReference type="EMBL" id="PJG50623.1"/>
    </source>
</evidence>
<dbReference type="SUPFAM" id="SSF56112">
    <property type="entry name" value="Protein kinase-like (PK-like)"/>
    <property type="match status" value="1"/>
</dbReference>
<dbReference type="Pfam" id="PF13195">
    <property type="entry name" value="DUF4011"/>
    <property type="match status" value="1"/>
</dbReference>
<dbReference type="PROSITE" id="PS50011">
    <property type="entry name" value="PROTEIN_KINASE_DOM"/>
    <property type="match status" value="1"/>
</dbReference>
<dbReference type="Pfam" id="PF13087">
    <property type="entry name" value="AAA_12"/>
    <property type="match status" value="1"/>
</dbReference>
<feature type="domain" description="Protein kinase" evidence="2">
    <location>
        <begin position="112"/>
        <end position="354"/>
    </location>
</feature>
<dbReference type="SUPFAM" id="SSF52540">
    <property type="entry name" value="P-loop containing nucleoside triphosphate hydrolases"/>
    <property type="match status" value="1"/>
</dbReference>
<dbReference type="GO" id="GO:0005524">
    <property type="term" value="F:ATP binding"/>
    <property type="evidence" value="ECO:0007669"/>
    <property type="project" value="InterPro"/>
</dbReference>
<gene>
    <name evidence="3" type="ORF">CVM73_35280</name>
</gene>
<dbReference type="GO" id="GO:0004672">
    <property type="term" value="F:protein kinase activity"/>
    <property type="evidence" value="ECO:0007669"/>
    <property type="project" value="InterPro"/>
</dbReference>
<dbReference type="Gene3D" id="1.10.510.10">
    <property type="entry name" value="Transferase(Phosphotransferase) domain 1"/>
    <property type="match status" value="1"/>
</dbReference>
<dbReference type="InterPro" id="IPR000719">
    <property type="entry name" value="Prot_kinase_dom"/>
</dbReference>
<protein>
    <submittedName>
        <fullName evidence="3">Histidine kinase</fullName>
    </submittedName>
</protein>
<evidence type="ECO:0000259" key="2">
    <source>
        <dbReference type="PROSITE" id="PS50011"/>
    </source>
</evidence>
<dbReference type="InterPro" id="IPR027417">
    <property type="entry name" value="P-loop_NTPase"/>
</dbReference>
<dbReference type="InterPro" id="IPR025103">
    <property type="entry name" value="DUF4011"/>
</dbReference>
<dbReference type="Proteomes" id="UP000231194">
    <property type="component" value="Unassembled WGS sequence"/>
</dbReference>
<sequence length="2091" mass="231833">MMIRLCPNCNTERPVSEIFCEGTLNGQTCGWDLSAIDITPAGSARPRPNPAVIPVPSAPTCRNGHQGSPGDLICSLCGEPTIEGDEAPSPTEPTPTPQPAPAPGHETVVDGWHLQDRIASSSTVRERFVATRASDGQRGILTLYAIGSEPDQAIYDLLLKLPRDHVPEFFATGRWQDRAYEVAEEFKGGTLADFAVDPGDPASLATLVGELAKAVHALTEAGLRHRDLRPSVVFVRSNEPLDLVVGGFGSARLSEFDLDIVSPLETTRYMAPEAIAGGVAPASDWWSMGMILLEKITQGACFAGINEQAFLIHILTNGVHLPESLDERINTLLRGLLARDRRQRWQWKEVQAWLRGESVSAPGADTAGDIEGRSSISLGGKEYRSANMFALAAAEAANWDQAKALVLRGAVASWTSEAGFEAAVAAGLRQILRTEDLQEDLKLSISLKTLNPSMPLIVRGNIVTPGWLLDHPSDGYSLITGPAPDLLRKIDPDDWLWRLKVRSDTVRKRLDQLEIAVDEDALRVHLLSTSMARLAALWEERRKFFPDTDHAGVAALSERRISAEEDLVILLSATSNQFRSVAEVIEEAEKEASTAGLGNFSTEEAATLLGRPRREIYQAIDERIQNFARCGIKEVDEWADQFRLDRRMPLGRALALLCVPAETWRALPKQGYVSTILDFFAKRISGGVLRGPLTRMLIGKSARIDLSELDTSRVPAAEILEQLLGRTNRTVNVDPAAFADDDGLERRLRSLHSHALLYRRDTGIDGLFMGFPFLIMRDHRPNARPRIAPVLLWPVRVNPEVGNRGHVSLGYGRERNPDIEIEHVLVNPALEGMVGIPEARRWQEAANELLTHASLSVQAVMDAFSRLAKPIGIELIALPGKDVEVGAQERQLVPAAVLFHLAFMGQAVMKDLETLRGLPPTATALEAALRLNEQQAAPSASPPVKEADRYFTADSDPSQEAAVLEARQAPGLVIEGPPGTGKSQTIVNMVADAIGTGKSLLVICQKQAALEVVRKRLDKERLTDRFVMITDAHRDREPIVGAIRSQVQALHNLSPGGSPAWKRERDRLAARIETLETELDRRQVALHSQDDRTGLSYRALLGELLEIEEGSPKPIDAPEIRPLLADLHPADVARIEENCGPLAKFWLPSKFEDNPLSALKPFNPDRGTAAALALHLQAFLQADARREQTDDETADCLKISDAAEFRAWLAEAAELRSISDSVCANLARLRPLFRNVEDGTSEAARILEGLSAMKEIFSSLDGPSYKTNFCSKLIAFNEEELCSAGELAGQVRLPASALQWLNPLHWLRTRRVRQLLASLELPQDNDAISSLYYAVELELAIRQPRHELEQYFTVLFGRAPNLDLSPGKLADFAERLGSFLNGLGGHNLLIDRCPDRLELERALSVGTTEELGTFFEGAELALRRHHTREESRAALDRLRTYFDELWLGSRRSAIENGRSNASAIDQIVQALPMLSSYQEYRLRSSRLDDKERAIFATLRSRESELSELASEDLDTCIRATIGREARLAWKADMEGANPDVLFDADQLDAKVKSLAESDAQIRQYNRDLLVQGIDAAKVRPSGEWDVITRLRGPRALRLREFIDRGAPLGLFALRPVWLMTPDVASRVLQPRAGLFDTVIFDEASQMPVEYALPSLFRSRLVVVSGDEKQMPPTSFFASKVENDEAAIFDGEEPEEGASEEEREAFAETWNRREIKDCPDLLQLARSVLRTRTLQVHYRSKYRELISFSNASFYANGLSVPVRHPVETIRRLKPIEVVRSDGTYKAQTNQKEASDVVQYLSELWEDSSPPSVGVVTFNRKQADAIEDALEDRAENDAAFREALMRERERIEHGEDMGFFVKNVENVQGDERDIIVFSTTFGRNEHSVFRKSFGALGHAGGERRLNVAVTRAREKVVIVTSMPISEISDLLTRRSGPRVPRDYLQGYLEYARTVSDGLADSGKTLLDRMVTEPRPHHEAGRHEDDGFTRSVEAFLEANGYKPSRARDGGAFSLDFAVTDPRTGLYAIGVECDAPRHHLLQRARAREIWRPNVLGRAVPYVHRVSSYAWTHAGEAERLRLKNAVEHALRGGGLQ</sequence>
<organism evidence="3 4">
    <name type="scientific">Bradyrhizobium forestalis</name>
    <dbReference type="NCBI Taxonomy" id="1419263"/>
    <lineage>
        <taxon>Bacteria</taxon>
        <taxon>Pseudomonadati</taxon>
        <taxon>Pseudomonadota</taxon>
        <taxon>Alphaproteobacteria</taxon>
        <taxon>Hyphomicrobiales</taxon>
        <taxon>Nitrobacteraceae</taxon>
        <taxon>Bradyrhizobium</taxon>
    </lineage>
</organism>